<dbReference type="Gene3D" id="3.30.1330.30">
    <property type="match status" value="1"/>
</dbReference>
<dbReference type="InterPro" id="IPR009057">
    <property type="entry name" value="Homeodomain-like_sf"/>
</dbReference>
<dbReference type="Pfam" id="PF01248">
    <property type="entry name" value="Ribosomal_L7Ae"/>
    <property type="match status" value="1"/>
</dbReference>
<comment type="subcellular location">
    <subcellularLocation>
        <location evidence="1">Nucleus</location>
    </subcellularLocation>
</comment>
<evidence type="ECO:0000313" key="10">
    <source>
        <dbReference type="Proteomes" id="UP000054995"/>
    </source>
</evidence>
<evidence type="ECO:0000256" key="3">
    <source>
        <dbReference type="ARBA" id="ARBA00022980"/>
    </source>
</evidence>
<dbReference type="GO" id="GO:0022625">
    <property type="term" value="C:cytosolic large ribosomal subunit"/>
    <property type="evidence" value="ECO:0007669"/>
    <property type="project" value="InterPro"/>
</dbReference>
<accession>A0A0V1FVF2</accession>
<evidence type="ECO:0000256" key="4">
    <source>
        <dbReference type="ARBA" id="ARBA00023274"/>
    </source>
</evidence>
<evidence type="ECO:0000256" key="7">
    <source>
        <dbReference type="SAM" id="MobiDB-lite"/>
    </source>
</evidence>
<dbReference type="InterPro" id="IPR000231">
    <property type="entry name" value="Ribosomal_eL30"/>
</dbReference>
<dbReference type="FunFam" id="3.30.1330.30:FF:000001">
    <property type="entry name" value="60S ribosomal protein L30"/>
    <property type="match status" value="1"/>
</dbReference>
<evidence type="ECO:0000256" key="1">
    <source>
        <dbReference type="ARBA" id="ARBA00004123"/>
    </source>
</evidence>
<evidence type="ECO:0000256" key="5">
    <source>
        <dbReference type="ARBA" id="ARBA00035231"/>
    </source>
</evidence>
<comment type="similarity">
    <text evidence="2">Belongs to the eukaryotic ribosomal protein eL30 family.</text>
</comment>
<evidence type="ECO:0000259" key="8">
    <source>
        <dbReference type="Pfam" id="PF01248"/>
    </source>
</evidence>
<dbReference type="GO" id="GO:0003723">
    <property type="term" value="F:RNA binding"/>
    <property type="evidence" value="ECO:0007669"/>
    <property type="project" value="InterPro"/>
</dbReference>
<dbReference type="InterPro" id="IPR039109">
    <property type="entry name" value="Ribosomal_eL30-like"/>
</dbReference>
<dbReference type="InterPro" id="IPR022991">
    <property type="entry name" value="Ribosomal_eL30_CS"/>
</dbReference>
<feature type="region of interest" description="Disordered" evidence="7">
    <location>
        <begin position="108"/>
        <end position="130"/>
    </location>
</feature>
<dbReference type="SUPFAM" id="SSF46689">
    <property type="entry name" value="Homeodomain-like"/>
    <property type="match status" value="1"/>
</dbReference>
<name>A0A0V1FVF2_TRIPS</name>
<dbReference type="PROSITE" id="PS00709">
    <property type="entry name" value="RIBOSOMAL_L30E_1"/>
    <property type="match status" value="1"/>
</dbReference>
<dbReference type="GO" id="GO:0003735">
    <property type="term" value="F:structural constituent of ribosome"/>
    <property type="evidence" value="ECO:0007669"/>
    <property type="project" value="InterPro"/>
</dbReference>
<dbReference type="Proteomes" id="UP000054995">
    <property type="component" value="Unassembled WGS sequence"/>
</dbReference>
<dbReference type="EMBL" id="JYDT01000025">
    <property type="protein sequence ID" value="KRY89997.1"/>
    <property type="molecule type" value="Genomic_DNA"/>
</dbReference>
<proteinExistence type="inferred from homology"/>
<keyword evidence="10" id="KW-1185">Reference proteome</keyword>
<keyword evidence="3 9" id="KW-0689">Ribosomal protein</keyword>
<dbReference type="SUPFAM" id="SSF55315">
    <property type="entry name" value="L30e-like"/>
    <property type="match status" value="1"/>
</dbReference>
<evidence type="ECO:0000256" key="2">
    <source>
        <dbReference type="ARBA" id="ARBA00007326"/>
    </source>
</evidence>
<dbReference type="InterPro" id="IPR029064">
    <property type="entry name" value="Ribosomal_eL30-like_sf"/>
</dbReference>
<sequence length="290" mass="33328">MSGRMKYTLNEDVGMIEYVLSEIKQGTSRMKDHKGRLFWKKAERLKVTPHSWKSMLCRWCRNIYPKLNEYLINFSSEDKNTLLEFQRLTAGDINVIHFQDSKSSAFSINDSASSEKDNKEDKEEHVHSTSKASSENLLKWKSLDEFHLYHLLELSYSISFIAMAPRKLKKSVENINSRLALVMKSGKYVLGYNQTLRTLRNGKAKLVILANNTPPLRKSEIEYYAMLAKTGVHHYSGNNIELGTACGKYFRVCMMSITDPGDSDIIKNMPNVVVVWNAYSKKDLDMMTSL</sequence>
<feature type="compositionally biased region" description="Basic and acidic residues" evidence="7">
    <location>
        <begin position="113"/>
        <end position="127"/>
    </location>
</feature>
<dbReference type="InterPro" id="IPR004038">
    <property type="entry name" value="Ribosomal_eL8/eL30/eS12/Gad45"/>
</dbReference>
<evidence type="ECO:0000313" key="9">
    <source>
        <dbReference type="EMBL" id="KRY89997.1"/>
    </source>
</evidence>
<gene>
    <name evidence="9" type="primary">RpL30</name>
    <name evidence="9" type="ORF">T4D_1050</name>
</gene>
<dbReference type="PROSITE" id="PS00993">
    <property type="entry name" value="RIBOSOMAL_L30E_2"/>
    <property type="match status" value="1"/>
</dbReference>
<dbReference type="PANTHER" id="PTHR11449">
    <property type="entry name" value="RIBOSOMAL PROTEIN L30"/>
    <property type="match status" value="1"/>
</dbReference>
<dbReference type="OrthoDB" id="1928736at2759"/>
<dbReference type="HAMAP" id="MF_00481">
    <property type="entry name" value="Ribosomal_eL30"/>
    <property type="match status" value="1"/>
</dbReference>
<evidence type="ECO:0000256" key="6">
    <source>
        <dbReference type="ARBA" id="ARBA00035336"/>
    </source>
</evidence>
<protein>
    <recommendedName>
        <fullName evidence="5">Large ribosomal subunit protein eL30</fullName>
    </recommendedName>
    <alternativeName>
        <fullName evidence="6">60S ribosomal protein L30</fullName>
    </alternativeName>
</protein>
<dbReference type="Gene3D" id="1.10.10.60">
    <property type="entry name" value="Homeodomain-like"/>
    <property type="match status" value="1"/>
</dbReference>
<feature type="domain" description="Ribosomal protein eL8/eL30/eS12/Gadd45" evidence="8">
    <location>
        <begin position="174"/>
        <end position="266"/>
    </location>
</feature>
<dbReference type="AlphaFoldDB" id="A0A0V1FVF2"/>
<reference evidence="9 10" key="1">
    <citation type="submission" date="2015-01" db="EMBL/GenBank/DDBJ databases">
        <title>Evolution of Trichinella species and genotypes.</title>
        <authorList>
            <person name="Korhonen P.K."/>
            <person name="Edoardo P."/>
            <person name="Giuseppe L.R."/>
            <person name="Gasser R.B."/>
        </authorList>
    </citation>
    <scope>NUCLEOTIDE SEQUENCE [LARGE SCALE GENOMIC DNA]</scope>
    <source>
        <strain evidence="9">ISS470</strain>
    </source>
</reference>
<dbReference type="NCBIfam" id="NF002172">
    <property type="entry name" value="PRK01018.1"/>
    <property type="match status" value="1"/>
</dbReference>
<organism evidence="9 10">
    <name type="scientific">Trichinella pseudospiralis</name>
    <name type="common">Parasitic roundworm</name>
    <dbReference type="NCBI Taxonomy" id="6337"/>
    <lineage>
        <taxon>Eukaryota</taxon>
        <taxon>Metazoa</taxon>
        <taxon>Ecdysozoa</taxon>
        <taxon>Nematoda</taxon>
        <taxon>Enoplea</taxon>
        <taxon>Dorylaimia</taxon>
        <taxon>Trichinellida</taxon>
        <taxon>Trichinellidae</taxon>
        <taxon>Trichinella</taxon>
    </lineage>
</organism>
<dbReference type="GO" id="GO:0005634">
    <property type="term" value="C:nucleus"/>
    <property type="evidence" value="ECO:0007669"/>
    <property type="project" value="UniProtKB-SubCell"/>
</dbReference>
<keyword evidence="4" id="KW-0687">Ribonucleoprotein</keyword>
<comment type="caution">
    <text evidence="9">The sequence shown here is derived from an EMBL/GenBank/DDBJ whole genome shotgun (WGS) entry which is preliminary data.</text>
</comment>